<protein>
    <submittedName>
        <fullName evidence="1">Uncharacterized protein</fullName>
    </submittedName>
</protein>
<dbReference type="AlphaFoldDB" id="A0A7H1DTM8"/>
<evidence type="ECO:0000313" key="2">
    <source>
        <dbReference type="Proteomes" id="UP000516438"/>
    </source>
</evidence>
<gene>
    <name evidence="1" type="ORF">H0S70_08010</name>
</gene>
<accession>A0A7H1DTM8</accession>
<sequence>MAKKNLNNKENAQQLKINFDVVENITLKFNSEAKIISITSKKALSSINIQLKEKIYRDIITKSKSY</sequence>
<reference evidence="1 2" key="1">
    <citation type="submission" date="2020-07" db="EMBL/GenBank/DDBJ databases">
        <title>Complete genome and description of Chryseobacterium manosquense strain Marseille-Q2069 sp. nov.</title>
        <authorList>
            <person name="Boxberger M."/>
        </authorList>
    </citation>
    <scope>NUCLEOTIDE SEQUENCE [LARGE SCALE GENOMIC DNA]</scope>
    <source>
        <strain evidence="1 2">Marseille-Q2069</strain>
    </source>
</reference>
<keyword evidence="2" id="KW-1185">Reference proteome</keyword>
<dbReference type="KEGG" id="cmaq:H0S70_08010"/>
<organism evidence="1 2">
    <name type="scientific">Chryseobacterium manosquense</name>
    <dbReference type="NCBI Taxonomy" id="2754694"/>
    <lineage>
        <taxon>Bacteria</taxon>
        <taxon>Pseudomonadati</taxon>
        <taxon>Bacteroidota</taxon>
        <taxon>Flavobacteriia</taxon>
        <taxon>Flavobacteriales</taxon>
        <taxon>Weeksellaceae</taxon>
        <taxon>Chryseobacterium group</taxon>
        <taxon>Chryseobacterium</taxon>
    </lineage>
</organism>
<dbReference type="Proteomes" id="UP000516438">
    <property type="component" value="Chromosome"/>
</dbReference>
<dbReference type="RefSeq" id="WP_188320436.1">
    <property type="nucleotide sequence ID" value="NZ_CP060203.1"/>
</dbReference>
<proteinExistence type="predicted"/>
<dbReference type="EMBL" id="CP060203">
    <property type="protein sequence ID" value="QNS40336.1"/>
    <property type="molecule type" value="Genomic_DNA"/>
</dbReference>
<evidence type="ECO:0000313" key="1">
    <source>
        <dbReference type="EMBL" id="QNS40336.1"/>
    </source>
</evidence>
<name>A0A7H1DTM8_9FLAO</name>